<evidence type="ECO:0000313" key="1">
    <source>
        <dbReference type="EMBL" id="AYN42114.1"/>
    </source>
</evidence>
<dbReference type="KEGG" id="sdd:D9753_28070"/>
<reference evidence="1 2" key="1">
    <citation type="submission" date="2018-10" db="EMBL/GenBank/DDBJ databases">
        <title>The genome of Streptomyces dangxiongensis Z022.</title>
        <authorList>
            <person name="Zhang B."/>
        </authorList>
    </citation>
    <scope>NUCLEOTIDE SEQUENCE [LARGE SCALE GENOMIC DNA]</scope>
    <source>
        <strain evidence="1 2">Z022</strain>
    </source>
</reference>
<gene>
    <name evidence="1" type="ORF">D9753_28070</name>
</gene>
<sequence length="78" mass="8230">MRQAGTGGAGCAPVSRAERAALLERRHDPVHELLRSAGRDLGAGLTAAHLTAAHLTAAGCTRRRTAMTSRPVMKSRRS</sequence>
<protein>
    <submittedName>
        <fullName evidence="1">Uncharacterized protein</fullName>
    </submittedName>
</protein>
<proteinExistence type="predicted"/>
<evidence type="ECO:0000313" key="2">
    <source>
        <dbReference type="Proteomes" id="UP000268329"/>
    </source>
</evidence>
<keyword evidence="2" id="KW-1185">Reference proteome</keyword>
<dbReference type="EMBL" id="CP033073">
    <property type="protein sequence ID" value="AYN42114.1"/>
    <property type="molecule type" value="Genomic_DNA"/>
</dbReference>
<accession>A0A3G2JIH4</accession>
<dbReference type="AlphaFoldDB" id="A0A3G2JIH4"/>
<organism evidence="1 2">
    <name type="scientific">Streptomyces dangxiongensis</name>
    <dbReference type="NCBI Taxonomy" id="1442032"/>
    <lineage>
        <taxon>Bacteria</taxon>
        <taxon>Bacillati</taxon>
        <taxon>Actinomycetota</taxon>
        <taxon>Actinomycetes</taxon>
        <taxon>Kitasatosporales</taxon>
        <taxon>Streptomycetaceae</taxon>
        <taxon>Streptomyces</taxon>
    </lineage>
</organism>
<dbReference type="Proteomes" id="UP000268329">
    <property type="component" value="Chromosome"/>
</dbReference>
<name>A0A3G2JIH4_9ACTN</name>